<dbReference type="RefSeq" id="WP_201686766.1">
    <property type="nucleotide sequence ID" value="NZ_JAEQND010000001.1"/>
</dbReference>
<evidence type="ECO:0000313" key="2">
    <source>
        <dbReference type="Proteomes" id="UP000622707"/>
    </source>
</evidence>
<dbReference type="Proteomes" id="UP000622707">
    <property type="component" value="Unassembled WGS sequence"/>
</dbReference>
<comment type="caution">
    <text evidence="1">The sequence shown here is derived from an EMBL/GenBank/DDBJ whole genome shotgun (WGS) entry which is preliminary data.</text>
</comment>
<accession>A0ABS1JH34</accession>
<proteinExistence type="predicted"/>
<reference evidence="1 2" key="1">
    <citation type="journal article" date="2017" name="Int. J. Syst. Evol. Microbiol.">
        <title>Ramlibacter alkalitolerans sp. nov., alkali-tolerant bacterium isolated from soil of ginseng.</title>
        <authorList>
            <person name="Lee D.H."/>
            <person name="Cha C.J."/>
        </authorList>
    </citation>
    <scope>NUCLEOTIDE SEQUENCE [LARGE SCALE GENOMIC DNA]</scope>
    <source>
        <strain evidence="1 2">KACC 19305</strain>
    </source>
</reference>
<dbReference type="EMBL" id="JAEQND010000001">
    <property type="protein sequence ID" value="MBL0423512.1"/>
    <property type="molecule type" value="Genomic_DNA"/>
</dbReference>
<evidence type="ECO:0000313" key="1">
    <source>
        <dbReference type="EMBL" id="MBL0423512.1"/>
    </source>
</evidence>
<sequence length="99" mass="10869">MRGQLQLGLWRVRYTRQLAARLASEDDPAALLLPELLPASVERITCKGIVIAGTEVVARRAAAKSGADRYPQTWWCLVHGEPLHADAEGRLHGAGRMAR</sequence>
<gene>
    <name evidence="1" type="ORF">JI746_00195</name>
</gene>
<name>A0ABS1JH34_9BURK</name>
<keyword evidence="2" id="KW-1185">Reference proteome</keyword>
<organism evidence="1 2">
    <name type="scientific">Ramlibacter alkalitolerans</name>
    <dbReference type="NCBI Taxonomy" id="2039631"/>
    <lineage>
        <taxon>Bacteria</taxon>
        <taxon>Pseudomonadati</taxon>
        <taxon>Pseudomonadota</taxon>
        <taxon>Betaproteobacteria</taxon>
        <taxon>Burkholderiales</taxon>
        <taxon>Comamonadaceae</taxon>
        <taxon>Ramlibacter</taxon>
    </lineage>
</organism>
<protein>
    <submittedName>
        <fullName evidence="1">Uncharacterized protein</fullName>
    </submittedName>
</protein>